<dbReference type="PANTHER" id="PTHR31286:SF60">
    <property type="entry name" value="PROTEIN, PUTATIVE-RELATED"/>
    <property type="match status" value="1"/>
</dbReference>
<protein>
    <recommendedName>
        <fullName evidence="3">DUF4283 domain-containing protein</fullName>
    </recommendedName>
</protein>
<dbReference type="InterPro" id="IPR040256">
    <property type="entry name" value="At4g02000-like"/>
</dbReference>
<evidence type="ECO:0000313" key="1">
    <source>
        <dbReference type="EMBL" id="KAK9285615.1"/>
    </source>
</evidence>
<proteinExistence type="predicted"/>
<keyword evidence="2" id="KW-1185">Reference proteome</keyword>
<name>A0AAP0RVE4_LIQFO</name>
<accession>A0AAP0RVE4</accession>
<gene>
    <name evidence="1" type="ORF">L1049_024811</name>
</gene>
<dbReference type="EMBL" id="JBBPBK010000005">
    <property type="protein sequence ID" value="KAK9285615.1"/>
    <property type="molecule type" value="Genomic_DNA"/>
</dbReference>
<dbReference type="Proteomes" id="UP001415857">
    <property type="component" value="Unassembled WGS sequence"/>
</dbReference>
<dbReference type="PANTHER" id="PTHR31286">
    <property type="entry name" value="GLYCINE-RICH CELL WALL STRUCTURAL PROTEIN 1.8-LIKE"/>
    <property type="match status" value="1"/>
</dbReference>
<evidence type="ECO:0008006" key="3">
    <source>
        <dbReference type="Google" id="ProtNLM"/>
    </source>
</evidence>
<comment type="caution">
    <text evidence="1">The sequence shown here is derived from an EMBL/GenBank/DDBJ whole genome shotgun (WGS) entry which is preliminary data.</text>
</comment>
<dbReference type="AlphaFoldDB" id="A0AAP0RVE4"/>
<evidence type="ECO:0000313" key="2">
    <source>
        <dbReference type="Proteomes" id="UP001415857"/>
    </source>
</evidence>
<sequence length="213" mass="24179">MSGVCCPWSFLDSSTDNIQQPIVLKSVKEASKQSFASVLKQHVVDEPMSQIPIPKKVGDMVTVKTTESAYQSKLADSRTNVLGRILLPKGAKPLTVLDLKARLAPIWKTIGEWRLVPLGKGYFDIHFHCLEHMRKVWAGGNWNLNSGIFQISHWIADFNPHTQVQRHSQVWIRIYGLPQEYWHRQNLLEIARGAGIPLQIDRATLNQIFGLYA</sequence>
<organism evidence="1 2">
    <name type="scientific">Liquidambar formosana</name>
    <name type="common">Formosan gum</name>
    <dbReference type="NCBI Taxonomy" id="63359"/>
    <lineage>
        <taxon>Eukaryota</taxon>
        <taxon>Viridiplantae</taxon>
        <taxon>Streptophyta</taxon>
        <taxon>Embryophyta</taxon>
        <taxon>Tracheophyta</taxon>
        <taxon>Spermatophyta</taxon>
        <taxon>Magnoliopsida</taxon>
        <taxon>eudicotyledons</taxon>
        <taxon>Gunneridae</taxon>
        <taxon>Pentapetalae</taxon>
        <taxon>Saxifragales</taxon>
        <taxon>Altingiaceae</taxon>
        <taxon>Liquidambar</taxon>
    </lineage>
</organism>
<reference evidence="1 2" key="1">
    <citation type="journal article" date="2024" name="Plant J.">
        <title>Genome sequences and population genomics reveal climatic adaptation and genomic divergence between two closely related sweetgum species.</title>
        <authorList>
            <person name="Xu W.Q."/>
            <person name="Ren C.Q."/>
            <person name="Zhang X.Y."/>
            <person name="Comes H.P."/>
            <person name="Liu X.H."/>
            <person name="Li Y.G."/>
            <person name="Kettle C.J."/>
            <person name="Jalonen R."/>
            <person name="Gaisberger H."/>
            <person name="Ma Y.Z."/>
            <person name="Qiu Y.X."/>
        </authorList>
    </citation>
    <scope>NUCLEOTIDE SEQUENCE [LARGE SCALE GENOMIC DNA]</scope>
    <source>
        <strain evidence="1">Hangzhou</strain>
    </source>
</reference>